<reference evidence="1 3" key="1">
    <citation type="submission" date="2018-06" db="EMBL/GenBank/DDBJ databases">
        <authorList>
            <consortium name="Pathogen Informatics"/>
            <person name="Doyle S."/>
        </authorList>
    </citation>
    <scope>NUCLEOTIDE SEQUENCE [LARGE SCALE GENOMIC DNA]</scope>
    <source>
        <strain evidence="1 3">NCTC10597</strain>
    </source>
</reference>
<name>A0A8B4Q9Q3_9BACL</name>
<dbReference type="AlphaFoldDB" id="A0A8B4Q9Q3"/>
<keyword evidence="4" id="KW-1185">Reference proteome</keyword>
<gene>
    <name evidence="2" type="ORF">DFR61_1209</name>
    <name evidence="1" type="ORF">NCTC10597_01087</name>
</gene>
<dbReference type="Pfam" id="PF10782">
    <property type="entry name" value="zf-C2HCIx2C"/>
    <property type="match status" value="1"/>
</dbReference>
<organism evidence="1 3">
    <name type="scientific">Kurthia zopfii</name>
    <dbReference type="NCBI Taxonomy" id="1650"/>
    <lineage>
        <taxon>Bacteria</taxon>
        <taxon>Bacillati</taxon>
        <taxon>Bacillota</taxon>
        <taxon>Bacilli</taxon>
        <taxon>Bacillales</taxon>
        <taxon>Caryophanaceae</taxon>
        <taxon>Kurthia</taxon>
    </lineage>
</organism>
<evidence type="ECO:0000313" key="4">
    <source>
        <dbReference type="Proteomes" id="UP000294641"/>
    </source>
</evidence>
<evidence type="ECO:0000313" key="2">
    <source>
        <dbReference type="EMBL" id="TDR37414.1"/>
    </source>
</evidence>
<dbReference type="RefSeq" id="WP_373863440.1">
    <property type="nucleotide sequence ID" value="NZ_BJUE01000013.1"/>
</dbReference>
<dbReference type="Proteomes" id="UP000294641">
    <property type="component" value="Unassembled WGS sequence"/>
</dbReference>
<accession>A0A8B4Q9Q3</accession>
<reference evidence="2 4" key="2">
    <citation type="submission" date="2019-03" db="EMBL/GenBank/DDBJ databases">
        <title>Genomic Encyclopedia of Type Strains, Phase IV (KMG-IV): sequencing the most valuable type-strain genomes for metagenomic binning, comparative biology and taxonomic classification.</title>
        <authorList>
            <person name="Goeker M."/>
        </authorList>
    </citation>
    <scope>NUCLEOTIDE SEQUENCE [LARGE SCALE GENOMIC DNA]</scope>
    <source>
        <strain evidence="2 4">DSM 20580</strain>
    </source>
</reference>
<comment type="caution">
    <text evidence="1">The sequence shown here is derived from an EMBL/GenBank/DDBJ whole genome shotgun (WGS) entry which is preliminary data.</text>
</comment>
<dbReference type="EMBL" id="UGNP01000001">
    <property type="protein sequence ID" value="STX09412.1"/>
    <property type="molecule type" value="Genomic_DNA"/>
</dbReference>
<proteinExistence type="predicted"/>
<dbReference type="InterPro" id="IPR019718">
    <property type="entry name" value="DUF2602"/>
</dbReference>
<dbReference type="Proteomes" id="UP000254330">
    <property type="component" value="Unassembled WGS sequence"/>
</dbReference>
<dbReference type="EMBL" id="SNZG01000020">
    <property type="protein sequence ID" value="TDR37414.1"/>
    <property type="molecule type" value="Genomic_DNA"/>
</dbReference>
<evidence type="ECO:0000313" key="3">
    <source>
        <dbReference type="Proteomes" id="UP000254330"/>
    </source>
</evidence>
<evidence type="ECO:0000313" key="1">
    <source>
        <dbReference type="EMBL" id="STX09412.1"/>
    </source>
</evidence>
<sequence length="65" mass="7428">MIDFKSIVQEIDELNETYCEGCFVKTQLRKESGKPAAHRFCIEKCTVGEQLQFLGEELLKSSTRA</sequence>
<protein>
    <submittedName>
        <fullName evidence="1">Protein of uncharacterized function (DUF2602)</fullName>
    </submittedName>
    <submittedName>
        <fullName evidence="2">Uncharacterized protein DUF2602</fullName>
    </submittedName>
</protein>